<keyword evidence="2" id="KW-1185">Reference proteome</keyword>
<proteinExistence type="predicted"/>
<organism evidence="1 2">
    <name type="scientific">Tetranychus urticae</name>
    <name type="common">Two-spotted spider mite</name>
    <dbReference type="NCBI Taxonomy" id="32264"/>
    <lineage>
        <taxon>Eukaryota</taxon>
        <taxon>Metazoa</taxon>
        <taxon>Ecdysozoa</taxon>
        <taxon>Arthropoda</taxon>
        <taxon>Chelicerata</taxon>
        <taxon>Arachnida</taxon>
        <taxon>Acari</taxon>
        <taxon>Acariformes</taxon>
        <taxon>Trombidiformes</taxon>
        <taxon>Prostigmata</taxon>
        <taxon>Eleutherengona</taxon>
        <taxon>Raphignathae</taxon>
        <taxon>Tetranychoidea</taxon>
        <taxon>Tetranychidae</taxon>
        <taxon>Tetranychus</taxon>
    </lineage>
</organism>
<dbReference type="EnsemblMetazoa" id="tetur07g04470.1">
    <property type="protein sequence ID" value="tetur07g04470.1"/>
    <property type="gene ID" value="tetur07g04470"/>
</dbReference>
<reference evidence="2" key="1">
    <citation type="submission" date="2011-08" db="EMBL/GenBank/DDBJ databases">
        <authorList>
            <person name="Rombauts S."/>
        </authorList>
    </citation>
    <scope>NUCLEOTIDE SEQUENCE</scope>
    <source>
        <strain evidence="2">London</strain>
    </source>
</reference>
<dbReference type="Proteomes" id="UP000015104">
    <property type="component" value="Unassembled WGS sequence"/>
</dbReference>
<dbReference type="HOGENOM" id="CLU_3191936_0_0_1"/>
<evidence type="ECO:0000313" key="2">
    <source>
        <dbReference type="Proteomes" id="UP000015104"/>
    </source>
</evidence>
<name>T1K9C8_TETUR</name>
<evidence type="ECO:0000313" key="1">
    <source>
        <dbReference type="EnsemblMetazoa" id="tetur07g04470.1"/>
    </source>
</evidence>
<dbReference type="EMBL" id="CAEY01001890">
    <property type="status" value="NOT_ANNOTATED_CDS"/>
    <property type="molecule type" value="Genomic_DNA"/>
</dbReference>
<accession>T1K9C8</accession>
<reference evidence="1" key="2">
    <citation type="submission" date="2015-06" db="UniProtKB">
        <authorList>
            <consortium name="EnsemblMetazoa"/>
        </authorList>
    </citation>
    <scope>IDENTIFICATION</scope>
</reference>
<dbReference type="AlphaFoldDB" id="T1K9C8"/>
<sequence length="46" mass="5364">MFTTSQHPMRMIKMMAELLLDQIVTKLNWFTCYQLSVNNLAITGDD</sequence>
<protein>
    <submittedName>
        <fullName evidence="1">Uncharacterized protein</fullName>
    </submittedName>
</protein>